<dbReference type="EMBL" id="JACXLD010000002">
    <property type="protein sequence ID" value="MBD2858526.1"/>
    <property type="molecule type" value="Genomic_DNA"/>
</dbReference>
<protein>
    <submittedName>
        <fullName evidence="2">DUF1653 domain-containing protein</fullName>
    </submittedName>
</protein>
<dbReference type="RefSeq" id="WP_190763427.1">
    <property type="nucleotide sequence ID" value="NZ_JACXLD010000002.1"/>
</dbReference>
<evidence type="ECO:0000259" key="1">
    <source>
        <dbReference type="Pfam" id="PF07866"/>
    </source>
</evidence>
<dbReference type="Pfam" id="PF07866">
    <property type="entry name" value="DUF1653"/>
    <property type="match status" value="1"/>
</dbReference>
<dbReference type="InterPro" id="IPR023387">
    <property type="entry name" value="DUF1653-like_dom"/>
</dbReference>
<dbReference type="Gene3D" id="2.30.30.320">
    <property type="entry name" value="DUF1653-like domain"/>
    <property type="match status" value="1"/>
</dbReference>
<dbReference type="InterPro" id="IPR037135">
    <property type="entry name" value="DUF1653-like_dom_sf"/>
</dbReference>
<proteinExistence type="predicted"/>
<evidence type="ECO:0000313" key="3">
    <source>
        <dbReference type="Proteomes" id="UP000610558"/>
    </source>
</evidence>
<feature type="domain" description="DUF1653" evidence="1">
    <location>
        <begin position="15"/>
        <end position="75"/>
    </location>
</feature>
<evidence type="ECO:0000313" key="2">
    <source>
        <dbReference type="EMBL" id="MBD2858526.1"/>
    </source>
</evidence>
<name>A0A927GVC6_9GAMM</name>
<keyword evidence="3" id="KW-1185">Reference proteome</keyword>
<dbReference type="AlphaFoldDB" id="A0A927GVC6"/>
<sequence length="84" mass="9669">MSTESLQQLPSLAPGRYIHYKGGEYQVYGVARHSESEEFLVVYRPLYGAGELWVRPYSMFIETIEINGEQRPRFALAEEITKAL</sequence>
<gene>
    <name evidence="2" type="ORF">IB286_05840</name>
</gene>
<comment type="caution">
    <text evidence="2">The sequence shown here is derived from an EMBL/GenBank/DDBJ whole genome shotgun (WGS) entry which is preliminary data.</text>
</comment>
<reference evidence="2" key="1">
    <citation type="submission" date="2020-09" db="EMBL/GenBank/DDBJ databases">
        <authorList>
            <person name="Yoon J.-W."/>
        </authorList>
    </citation>
    <scope>NUCLEOTIDE SEQUENCE</scope>
    <source>
        <strain evidence="2">KMU-158</strain>
    </source>
</reference>
<dbReference type="Proteomes" id="UP000610558">
    <property type="component" value="Unassembled WGS sequence"/>
</dbReference>
<accession>A0A927GVC6</accession>
<organism evidence="2 3">
    <name type="scientific">Spongiibacter pelagi</name>
    <dbReference type="NCBI Taxonomy" id="2760804"/>
    <lineage>
        <taxon>Bacteria</taxon>
        <taxon>Pseudomonadati</taxon>
        <taxon>Pseudomonadota</taxon>
        <taxon>Gammaproteobacteria</taxon>
        <taxon>Cellvibrionales</taxon>
        <taxon>Spongiibacteraceae</taxon>
        <taxon>Spongiibacter</taxon>
    </lineage>
</organism>